<reference evidence="9 11" key="2">
    <citation type="submission" date="2019-12" db="EMBL/GenBank/DDBJ databases">
        <title>Chromosome-level assembly of the Caenorhabditis remanei genome.</title>
        <authorList>
            <person name="Teterina A.A."/>
            <person name="Willis J.H."/>
            <person name="Phillips P.C."/>
        </authorList>
    </citation>
    <scope>NUCLEOTIDE SEQUENCE [LARGE SCALE GENOMIC DNA]</scope>
    <source>
        <strain evidence="9 11">PX506</strain>
        <tissue evidence="9">Whole organism</tissue>
    </source>
</reference>
<dbReference type="InParanoid" id="E3M3K0"/>
<keyword evidence="10" id="KW-1185">Reference proteome</keyword>
<dbReference type="GO" id="GO:0070979">
    <property type="term" value="P:protein K11-linked ubiquitination"/>
    <property type="evidence" value="ECO:0007669"/>
    <property type="project" value="TreeGrafter"/>
</dbReference>
<evidence type="ECO:0000256" key="1">
    <source>
        <dbReference type="ARBA" id="ARBA00006762"/>
    </source>
</evidence>
<reference evidence="8" key="1">
    <citation type="submission" date="2007-07" db="EMBL/GenBank/DDBJ databases">
        <title>PCAP assembly of the Caenorhabditis remanei genome.</title>
        <authorList>
            <consortium name="The Caenorhabditis remanei Sequencing Consortium"/>
            <person name="Wilson R.K."/>
        </authorList>
    </citation>
    <scope>NUCLEOTIDE SEQUENCE [LARGE SCALE GENOMIC DNA]</scope>
    <source>
        <strain evidence="8">PB4641</strain>
    </source>
</reference>
<evidence type="ECO:0000256" key="4">
    <source>
        <dbReference type="ARBA" id="ARBA00022776"/>
    </source>
</evidence>
<dbReference type="AlphaFoldDB" id="E3M3K0"/>
<dbReference type="SMART" id="SM01337">
    <property type="entry name" value="APC10"/>
    <property type="match status" value="1"/>
</dbReference>
<proteinExistence type="inferred from homology"/>
<evidence type="ECO:0000313" key="11">
    <source>
        <dbReference type="Proteomes" id="UP000483820"/>
    </source>
</evidence>
<protein>
    <recommendedName>
        <fullName evidence="2">Anaphase-promoting complex subunit 10</fullName>
    </recommendedName>
</protein>
<keyword evidence="5" id="KW-0833">Ubl conjugation pathway</keyword>
<evidence type="ECO:0000256" key="3">
    <source>
        <dbReference type="ARBA" id="ARBA00022618"/>
    </source>
</evidence>
<dbReference type="InterPro" id="IPR008979">
    <property type="entry name" value="Galactose-bd-like_sf"/>
</dbReference>
<dbReference type="GO" id="GO:0005680">
    <property type="term" value="C:anaphase-promoting complex"/>
    <property type="evidence" value="ECO:0007669"/>
    <property type="project" value="InterPro"/>
</dbReference>
<dbReference type="CDD" id="cd08366">
    <property type="entry name" value="APC10"/>
    <property type="match status" value="1"/>
</dbReference>
<dbReference type="OMA" id="DDCMDTY"/>
<feature type="domain" description="DOC" evidence="7">
    <location>
        <begin position="9"/>
        <end position="193"/>
    </location>
</feature>
<dbReference type="Proteomes" id="UP000008281">
    <property type="component" value="Unassembled WGS sequence"/>
</dbReference>
<dbReference type="eggNOG" id="KOG3437">
    <property type="taxonomic scope" value="Eukaryota"/>
</dbReference>
<name>E3M3K0_CAERE</name>
<evidence type="ECO:0000313" key="9">
    <source>
        <dbReference type="EMBL" id="KAF1769001.1"/>
    </source>
</evidence>
<dbReference type="FunCoup" id="E3M3K0">
    <property type="interactions" value="2322"/>
</dbReference>
<organism evidence="10">
    <name type="scientific">Caenorhabditis remanei</name>
    <name type="common">Caenorhabditis vulgaris</name>
    <dbReference type="NCBI Taxonomy" id="31234"/>
    <lineage>
        <taxon>Eukaryota</taxon>
        <taxon>Metazoa</taxon>
        <taxon>Ecdysozoa</taxon>
        <taxon>Nematoda</taxon>
        <taxon>Chromadorea</taxon>
        <taxon>Rhabditida</taxon>
        <taxon>Rhabditina</taxon>
        <taxon>Rhabditomorpha</taxon>
        <taxon>Rhabditoidea</taxon>
        <taxon>Rhabditidae</taxon>
        <taxon>Peloderinae</taxon>
        <taxon>Caenorhabditis</taxon>
    </lineage>
</organism>
<dbReference type="KEGG" id="crq:GCK72_000814"/>
<evidence type="ECO:0000313" key="8">
    <source>
        <dbReference type="EMBL" id="EFO90756.1"/>
    </source>
</evidence>
<dbReference type="GeneID" id="9821162"/>
<sequence length="216" mass="25202">MEVDETKRAEGSCGWIPYTPNNIHPKDQPLLDISSQAIWCLSSCKNGYGVDELMSDSVEKYWQSDGPQPHTIHLEFQKKTDVAMMMFYLDFKNDESYTPSKIQVKMGSSHQDIFFRTTQSFNEPQGWTYIDLRDKNKRPQRVFWIQIQVIQNHQNGRDTHIRHVRVLGPERSRVSPTNRIFTGEPHGTFPDPNIVDYEDEDFASFVDHSLIHLSLR</sequence>
<evidence type="ECO:0000313" key="10">
    <source>
        <dbReference type="Proteomes" id="UP000008281"/>
    </source>
</evidence>
<dbReference type="EMBL" id="DS268423">
    <property type="protein sequence ID" value="EFO90756.1"/>
    <property type="molecule type" value="Genomic_DNA"/>
</dbReference>
<dbReference type="RefSeq" id="XP_003109391.1">
    <property type="nucleotide sequence ID" value="XM_003109343.1"/>
</dbReference>
<dbReference type="OrthoDB" id="24948at2759"/>
<evidence type="ECO:0000256" key="6">
    <source>
        <dbReference type="ARBA" id="ARBA00023306"/>
    </source>
</evidence>
<dbReference type="Proteomes" id="UP000483820">
    <property type="component" value="Chromosome I"/>
</dbReference>
<dbReference type="Pfam" id="PF03256">
    <property type="entry name" value="ANAPC10"/>
    <property type="match status" value="1"/>
</dbReference>
<dbReference type="PROSITE" id="PS51284">
    <property type="entry name" value="DOC"/>
    <property type="match status" value="1"/>
</dbReference>
<dbReference type="SUPFAM" id="SSF49785">
    <property type="entry name" value="Galactose-binding domain-like"/>
    <property type="match status" value="1"/>
</dbReference>
<dbReference type="InterPro" id="IPR016901">
    <property type="entry name" value="APC10/Doc1"/>
</dbReference>
<dbReference type="GO" id="GO:0051301">
    <property type="term" value="P:cell division"/>
    <property type="evidence" value="ECO:0007669"/>
    <property type="project" value="UniProtKB-KW"/>
</dbReference>
<accession>E3M3K0</accession>
<dbReference type="CTD" id="9821162"/>
<dbReference type="GO" id="GO:0031145">
    <property type="term" value="P:anaphase-promoting complex-dependent catabolic process"/>
    <property type="evidence" value="ECO:0007669"/>
    <property type="project" value="InterPro"/>
</dbReference>
<dbReference type="PANTHER" id="PTHR12936:SF0">
    <property type="entry name" value="ANAPHASE-PROMOTING COMPLEX SUBUNIT 10"/>
    <property type="match status" value="1"/>
</dbReference>
<keyword evidence="6" id="KW-0131">Cell cycle</keyword>
<dbReference type="Gene3D" id="2.60.120.260">
    <property type="entry name" value="Galactose-binding domain-like"/>
    <property type="match status" value="1"/>
</dbReference>
<comment type="similarity">
    <text evidence="1">Belongs to the APC10 family.</text>
</comment>
<keyword evidence="3" id="KW-0132">Cell division</keyword>
<evidence type="ECO:0000256" key="5">
    <source>
        <dbReference type="ARBA" id="ARBA00022786"/>
    </source>
</evidence>
<dbReference type="STRING" id="31234.E3M3K0"/>
<keyword evidence="4" id="KW-0498">Mitosis</keyword>
<dbReference type="EMBL" id="WUAV01000001">
    <property type="protein sequence ID" value="KAF1769001.1"/>
    <property type="molecule type" value="Genomic_DNA"/>
</dbReference>
<evidence type="ECO:0000256" key="2">
    <source>
        <dbReference type="ARBA" id="ARBA00013927"/>
    </source>
</evidence>
<dbReference type="PANTHER" id="PTHR12936">
    <property type="entry name" value="ANAPHASE-PROMOTING COMPLEX 10"/>
    <property type="match status" value="1"/>
</dbReference>
<gene>
    <name evidence="8" type="ORF">CRE_08300</name>
    <name evidence="9" type="ORF">GCK72_000814</name>
</gene>
<dbReference type="InterPro" id="IPR004939">
    <property type="entry name" value="APC_su10/DOC_dom"/>
</dbReference>
<evidence type="ECO:0000259" key="7">
    <source>
        <dbReference type="PROSITE" id="PS51284"/>
    </source>
</evidence>
<dbReference type="HOGENOM" id="CLU_039415_5_0_1"/>